<organism evidence="2 3">
    <name type="scientific">Hungatella hominis</name>
    <dbReference type="NCBI Taxonomy" id="2763050"/>
    <lineage>
        <taxon>Bacteria</taxon>
        <taxon>Bacillati</taxon>
        <taxon>Bacillota</taxon>
        <taxon>Clostridia</taxon>
        <taxon>Lachnospirales</taxon>
        <taxon>Lachnospiraceae</taxon>
        <taxon>Hungatella</taxon>
    </lineage>
</organism>
<evidence type="ECO:0000313" key="3">
    <source>
        <dbReference type="Proteomes" id="UP000634672"/>
    </source>
</evidence>
<dbReference type="SMART" id="SM00530">
    <property type="entry name" value="HTH_XRE"/>
    <property type="match status" value="1"/>
</dbReference>
<gene>
    <name evidence="2" type="ORF">H8S75_27555</name>
</gene>
<dbReference type="RefSeq" id="WP_187024264.1">
    <property type="nucleotide sequence ID" value="NZ_JACOPB010000020.1"/>
</dbReference>
<reference evidence="2 3" key="1">
    <citation type="submission" date="2020-08" db="EMBL/GenBank/DDBJ databases">
        <title>Genome public.</title>
        <authorList>
            <person name="Liu C."/>
            <person name="Sun Q."/>
        </authorList>
    </citation>
    <scope>NUCLEOTIDE SEQUENCE [LARGE SCALE GENOMIC DNA]</scope>
    <source>
        <strain evidence="2 3">NSJ-66</strain>
    </source>
</reference>
<dbReference type="InterPro" id="IPR010982">
    <property type="entry name" value="Lambda_DNA-bd_dom_sf"/>
</dbReference>
<dbReference type="Gene3D" id="1.10.260.40">
    <property type="entry name" value="lambda repressor-like DNA-binding domains"/>
    <property type="match status" value="1"/>
</dbReference>
<evidence type="ECO:0000313" key="2">
    <source>
        <dbReference type="EMBL" id="MBC5711689.1"/>
    </source>
</evidence>
<dbReference type="InterPro" id="IPR001387">
    <property type="entry name" value="Cro/C1-type_HTH"/>
</dbReference>
<accession>A0ABR7HEU3</accession>
<protein>
    <submittedName>
        <fullName evidence="2">Helix-turn-helix transcriptional regulator</fullName>
    </submittedName>
</protein>
<dbReference type="CDD" id="cd00093">
    <property type="entry name" value="HTH_XRE"/>
    <property type="match status" value="1"/>
</dbReference>
<comment type="caution">
    <text evidence="2">The sequence shown here is derived from an EMBL/GenBank/DDBJ whole genome shotgun (WGS) entry which is preliminary data.</text>
</comment>
<proteinExistence type="predicted"/>
<keyword evidence="3" id="KW-1185">Reference proteome</keyword>
<feature type="domain" description="HTH cro/C1-type" evidence="1">
    <location>
        <begin position="293"/>
        <end position="348"/>
    </location>
</feature>
<dbReference type="PROSITE" id="PS50943">
    <property type="entry name" value="HTH_CROC1"/>
    <property type="match status" value="1"/>
</dbReference>
<sequence length="353" mass="41841">MLAEKDKCVIKQYVDNRYYDQEKLIKYLTIHETVGNEVFEYCLKKEQVSERWNVRTSRWLEDEHGYRPLSVPQFIKRVPFYFYVPDYDNNKIGDLGCILAGGVKNTRIEQNLEEIYLILEYMFYERKLALEDIFQYTVNQTRLVSQNELFFQWNHYLHLCDDLGIDDPKPERFITSYNEVLEKCALKPVIYEIREMYMGEVFWRNGSQIEFEGAFPCDKNGNPIMKWIGLQVTNSGDICCSCTKSEPGKLVVNLEPDTMIYALNVYNKENETGDYWYQIYAGPLKMEFDFEAIRDARNRLKYTQKQVADAIGASVRTYQKWESGETTPDGHYLLRILNWLDLPSVQYVTRYTE</sequence>
<dbReference type="Proteomes" id="UP000634672">
    <property type="component" value="Unassembled WGS sequence"/>
</dbReference>
<name>A0ABR7HEU3_9FIRM</name>
<dbReference type="Pfam" id="PF01381">
    <property type="entry name" value="HTH_3"/>
    <property type="match status" value="1"/>
</dbReference>
<dbReference type="EMBL" id="JACOPB010000020">
    <property type="protein sequence ID" value="MBC5711689.1"/>
    <property type="molecule type" value="Genomic_DNA"/>
</dbReference>
<dbReference type="SUPFAM" id="SSF47413">
    <property type="entry name" value="lambda repressor-like DNA-binding domains"/>
    <property type="match status" value="1"/>
</dbReference>
<evidence type="ECO:0000259" key="1">
    <source>
        <dbReference type="PROSITE" id="PS50943"/>
    </source>
</evidence>